<proteinExistence type="predicted"/>
<dbReference type="Proteomes" id="UP000054018">
    <property type="component" value="Unassembled WGS sequence"/>
</dbReference>
<organism evidence="1 2">
    <name type="scientific">Pisolithus microcarpus 441</name>
    <dbReference type="NCBI Taxonomy" id="765257"/>
    <lineage>
        <taxon>Eukaryota</taxon>
        <taxon>Fungi</taxon>
        <taxon>Dikarya</taxon>
        <taxon>Basidiomycota</taxon>
        <taxon>Agaricomycotina</taxon>
        <taxon>Agaricomycetes</taxon>
        <taxon>Agaricomycetidae</taxon>
        <taxon>Boletales</taxon>
        <taxon>Sclerodermatineae</taxon>
        <taxon>Pisolithaceae</taxon>
        <taxon>Pisolithus</taxon>
    </lineage>
</organism>
<keyword evidence="2" id="KW-1185">Reference proteome</keyword>
<dbReference type="AlphaFoldDB" id="A0A0C9ZI98"/>
<evidence type="ECO:0000313" key="2">
    <source>
        <dbReference type="Proteomes" id="UP000054018"/>
    </source>
</evidence>
<reference evidence="1 2" key="1">
    <citation type="submission" date="2014-04" db="EMBL/GenBank/DDBJ databases">
        <authorList>
            <consortium name="DOE Joint Genome Institute"/>
            <person name="Kuo A."/>
            <person name="Kohler A."/>
            <person name="Costa M.D."/>
            <person name="Nagy L.G."/>
            <person name="Floudas D."/>
            <person name="Copeland A."/>
            <person name="Barry K.W."/>
            <person name="Cichocki N."/>
            <person name="Veneault-Fourrey C."/>
            <person name="LaButti K."/>
            <person name="Lindquist E.A."/>
            <person name="Lipzen A."/>
            <person name="Lundell T."/>
            <person name="Morin E."/>
            <person name="Murat C."/>
            <person name="Sun H."/>
            <person name="Tunlid A."/>
            <person name="Henrissat B."/>
            <person name="Grigoriev I.V."/>
            <person name="Hibbett D.S."/>
            <person name="Martin F."/>
            <person name="Nordberg H.P."/>
            <person name="Cantor M.N."/>
            <person name="Hua S.X."/>
        </authorList>
    </citation>
    <scope>NUCLEOTIDE SEQUENCE [LARGE SCALE GENOMIC DNA]</scope>
    <source>
        <strain evidence="1 2">441</strain>
    </source>
</reference>
<accession>A0A0C9ZI98</accession>
<dbReference type="HOGENOM" id="CLU_3015108_0_0_1"/>
<sequence length="56" mass="6136">MCAQSGMSEACVHCHRNEEPQVAINLQEFGVPCGEHALVACHESSDSLPARRVLRM</sequence>
<dbReference type="EMBL" id="KN833691">
    <property type="protein sequence ID" value="KIK28941.1"/>
    <property type="molecule type" value="Genomic_DNA"/>
</dbReference>
<evidence type="ECO:0000313" key="1">
    <source>
        <dbReference type="EMBL" id="KIK28941.1"/>
    </source>
</evidence>
<name>A0A0C9ZI98_9AGAM</name>
<protein>
    <submittedName>
        <fullName evidence="1">Unplaced genomic scaffold scaffold_7, whole genome shotgun sequence</fullName>
    </submittedName>
</protein>
<gene>
    <name evidence="1" type="ORF">PISMIDRAFT_673222</name>
</gene>
<reference evidence="2" key="2">
    <citation type="submission" date="2015-01" db="EMBL/GenBank/DDBJ databases">
        <title>Evolutionary Origins and Diversification of the Mycorrhizal Mutualists.</title>
        <authorList>
            <consortium name="DOE Joint Genome Institute"/>
            <consortium name="Mycorrhizal Genomics Consortium"/>
            <person name="Kohler A."/>
            <person name="Kuo A."/>
            <person name="Nagy L.G."/>
            <person name="Floudas D."/>
            <person name="Copeland A."/>
            <person name="Barry K.W."/>
            <person name="Cichocki N."/>
            <person name="Veneault-Fourrey C."/>
            <person name="LaButti K."/>
            <person name="Lindquist E.A."/>
            <person name="Lipzen A."/>
            <person name="Lundell T."/>
            <person name="Morin E."/>
            <person name="Murat C."/>
            <person name="Riley R."/>
            <person name="Ohm R."/>
            <person name="Sun H."/>
            <person name="Tunlid A."/>
            <person name="Henrissat B."/>
            <person name="Grigoriev I.V."/>
            <person name="Hibbett D.S."/>
            <person name="Martin F."/>
        </authorList>
    </citation>
    <scope>NUCLEOTIDE SEQUENCE [LARGE SCALE GENOMIC DNA]</scope>
    <source>
        <strain evidence="2">441</strain>
    </source>
</reference>